<evidence type="ECO:0000256" key="1">
    <source>
        <dbReference type="SAM" id="Phobius"/>
    </source>
</evidence>
<dbReference type="NCBIfam" id="NF008528">
    <property type="entry name" value="PRK11463.1-2"/>
    <property type="match status" value="1"/>
</dbReference>
<dbReference type="eggNOG" id="COG3030">
    <property type="taxonomic scope" value="Bacteria"/>
</dbReference>
<gene>
    <name evidence="2" type="ordered locus">HMU12620</name>
</gene>
<keyword evidence="1" id="KW-0812">Transmembrane</keyword>
<evidence type="ECO:0000313" key="2">
    <source>
        <dbReference type="EMBL" id="CBG40516.1"/>
    </source>
</evidence>
<keyword evidence="3" id="KW-1185">Reference proteome</keyword>
<dbReference type="Proteomes" id="UP000001522">
    <property type="component" value="Chromosome"/>
</dbReference>
<dbReference type="AlphaFoldDB" id="D3UJ41"/>
<evidence type="ECO:0000313" key="3">
    <source>
        <dbReference type="Proteomes" id="UP000001522"/>
    </source>
</evidence>
<keyword evidence="1" id="KW-1133">Transmembrane helix</keyword>
<sequence length="139" mass="15651">MKVIKSFLWVYLILEILAMVYMSDRIGFMWAFVEVIVSACIGTLVLLNTKMGILEALNGLSAPQIDPSNFVRGNFAKVFGALLLILPGVLSDILGLVLLINAYFILRSKPRDFHKNQSQKDEIIDVEVEEAGERYEQTK</sequence>
<dbReference type="Pfam" id="PF04186">
    <property type="entry name" value="FxsA"/>
    <property type="match status" value="1"/>
</dbReference>
<dbReference type="GO" id="GO:0016020">
    <property type="term" value="C:membrane"/>
    <property type="evidence" value="ECO:0007669"/>
    <property type="project" value="InterPro"/>
</dbReference>
<dbReference type="HOGENOM" id="CLU_150712_0_0_7"/>
<feature type="transmembrane region" description="Helical" evidence="1">
    <location>
        <begin position="6"/>
        <end position="22"/>
    </location>
</feature>
<name>D3UJ41_HELM1</name>
<feature type="transmembrane region" description="Helical" evidence="1">
    <location>
        <begin position="78"/>
        <end position="106"/>
    </location>
</feature>
<dbReference type="EMBL" id="FN555004">
    <property type="protein sequence ID" value="CBG40516.1"/>
    <property type="molecule type" value="Genomic_DNA"/>
</dbReference>
<protein>
    <submittedName>
        <fullName evidence="2">Uncharacterized protein</fullName>
    </submittedName>
</protein>
<dbReference type="RefSeq" id="WP_013023583.1">
    <property type="nucleotide sequence ID" value="NC_013949.1"/>
</dbReference>
<dbReference type="KEGG" id="hms:HMU12620"/>
<keyword evidence="1" id="KW-0472">Membrane</keyword>
<feature type="transmembrane region" description="Helical" evidence="1">
    <location>
        <begin position="29"/>
        <end position="47"/>
    </location>
</feature>
<proteinExistence type="predicted"/>
<dbReference type="STRING" id="679897.HMU12620"/>
<organism evidence="2 3">
    <name type="scientific">Helicobacter mustelae (strain ATCC 43772 / CCUG 25715 / CIP 103759 / LMG 18044 / NCTC 12198 / R85-136P)</name>
    <name type="common">Campylobacter mustelae</name>
    <dbReference type="NCBI Taxonomy" id="679897"/>
    <lineage>
        <taxon>Bacteria</taxon>
        <taxon>Pseudomonadati</taxon>
        <taxon>Campylobacterota</taxon>
        <taxon>Epsilonproteobacteria</taxon>
        <taxon>Campylobacterales</taxon>
        <taxon>Helicobacteraceae</taxon>
        <taxon>Helicobacter</taxon>
    </lineage>
</organism>
<accession>D3UJ41</accession>
<dbReference type="InterPro" id="IPR007313">
    <property type="entry name" value="FxsA"/>
</dbReference>
<reference evidence="2 3" key="1">
    <citation type="journal article" date="2010" name="BMC Genomics">
        <title>Comparative genomics and proteomics of Helicobacter mustelae, an ulcerogenic and carcinogenic gastric pathogen.</title>
        <authorList>
            <person name="O'Toole P.W."/>
            <person name="Snelling W.J."/>
            <person name="Canchaya C."/>
            <person name="Forde B.M."/>
            <person name="Hardie K.R."/>
            <person name="Josenhans C."/>
            <person name="Graham R.L.J."/>
            <person name="McMullan G."/>
            <person name="Parkhill J."/>
            <person name="Belda E."/>
            <person name="Bentley S.D."/>
        </authorList>
    </citation>
    <scope>NUCLEOTIDE SEQUENCE [LARGE SCALE GENOMIC DNA]</scope>
    <source>
        <strain evidence="3">ATCC 43772 / LMG 18044 / NCTC 12198 / 12198</strain>
    </source>
</reference>